<sequence>MSAALSVWVSGIGLWAPGASTWDAFRDVVSGGAPSGASERPVADVLPPNERRRAPESVLLAAAAAGQAVRMSGRDAATLPCVFASAHGDQVITDYMCQTLATAPLELSPTKFHNSVHNAPAGYWTIATHCHASSSAVSGGEQAFGAGLLEAASLAVADDRDVLLASYDIAGSGPLGAMTSTTGPFAVAMVLSPRAGGAATRLDITPERGNVGAEPIGDPWLDGLVASNPAAHSVPLMHALALMRPTALRVPAARGLDLHIDIGVAA</sequence>
<dbReference type="Proteomes" id="UP001056681">
    <property type="component" value="Chromosome"/>
</dbReference>
<feature type="domain" description="Beta-ketoacyl synthase-like N-terminal" evidence="1">
    <location>
        <begin position="38"/>
        <end position="199"/>
    </location>
</feature>
<dbReference type="EMBL" id="CP063231">
    <property type="protein sequence ID" value="URL58342.1"/>
    <property type="molecule type" value="Genomic_DNA"/>
</dbReference>
<dbReference type="RefSeq" id="WP_250339063.1">
    <property type="nucleotide sequence ID" value="NZ_CP063231.1"/>
</dbReference>
<organism evidence="2 3">
    <name type="scientific">Luteibacter flocculans</name>
    <dbReference type="NCBI Taxonomy" id="2780091"/>
    <lineage>
        <taxon>Bacteria</taxon>
        <taxon>Pseudomonadati</taxon>
        <taxon>Pseudomonadota</taxon>
        <taxon>Gammaproteobacteria</taxon>
        <taxon>Lysobacterales</taxon>
        <taxon>Rhodanobacteraceae</taxon>
        <taxon>Luteibacter</taxon>
    </lineage>
</organism>
<dbReference type="InterPro" id="IPR016039">
    <property type="entry name" value="Thiolase-like"/>
</dbReference>
<protein>
    <submittedName>
        <fullName evidence="2">Beta-ketoacyl synthase chain length factor</fullName>
    </submittedName>
</protein>
<name>A0ABY4T356_9GAMM</name>
<dbReference type="SUPFAM" id="SSF53901">
    <property type="entry name" value="Thiolase-like"/>
    <property type="match status" value="1"/>
</dbReference>
<dbReference type="Pfam" id="PF13723">
    <property type="entry name" value="Ketoacyl-synt_2"/>
    <property type="match status" value="1"/>
</dbReference>
<dbReference type="InterPro" id="IPR014030">
    <property type="entry name" value="Ketoacyl_synth_N"/>
</dbReference>
<evidence type="ECO:0000313" key="2">
    <source>
        <dbReference type="EMBL" id="URL58342.1"/>
    </source>
</evidence>
<proteinExistence type="predicted"/>
<accession>A0ABY4T356</accession>
<keyword evidence="3" id="KW-1185">Reference proteome</keyword>
<evidence type="ECO:0000259" key="1">
    <source>
        <dbReference type="Pfam" id="PF13723"/>
    </source>
</evidence>
<gene>
    <name evidence="2" type="ORF">IM816_17405</name>
</gene>
<reference evidence="2" key="1">
    <citation type="submission" date="2020-10" db="EMBL/GenBank/DDBJ databases">
        <title>Whole-genome sequence of Luteibacter sp. EIF3.</title>
        <authorList>
            <person name="Friedrich I."/>
            <person name="Hertel R."/>
            <person name="Daniel R."/>
        </authorList>
    </citation>
    <scope>NUCLEOTIDE SEQUENCE</scope>
    <source>
        <strain evidence="2">EIF3</strain>
    </source>
</reference>
<evidence type="ECO:0000313" key="3">
    <source>
        <dbReference type="Proteomes" id="UP001056681"/>
    </source>
</evidence>